<keyword evidence="4 7" id="KW-1133">Transmembrane helix</keyword>
<organism evidence="9 10">
    <name type="scientific">Streptohalobacillus salinus</name>
    <dbReference type="NCBI Taxonomy" id="621096"/>
    <lineage>
        <taxon>Bacteria</taxon>
        <taxon>Bacillati</taxon>
        <taxon>Bacillota</taxon>
        <taxon>Bacilli</taxon>
        <taxon>Bacillales</taxon>
        <taxon>Bacillaceae</taxon>
        <taxon>Streptohalobacillus</taxon>
    </lineage>
</organism>
<feature type="transmembrane region" description="Helical" evidence="7">
    <location>
        <begin position="1017"/>
        <end position="1039"/>
    </location>
</feature>
<feature type="transmembrane region" description="Helical" evidence="7">
    <location>
        <begin position="665"/>
        <end position="688"/>
    </location>
</feature>
<feature type="transmembrane region" description="Helical" evidence="7">
    <location>
        <begin position="1073"/>
        <end position="1094"/>
    </location>
</feature>
<evidence type="ECO:0000313" key="10">
    <source>
        <dbReference type="Proteomes" id="UP000247922"/>
    </source>
</evidence>
<evidence type="ECO:0000256" key="4">
    <source>
        <dbReference type="ARBA" id="ARBA00022989"/>
    </source>
</evidence>
<name>A0A2V3WFQ6_9BACI</name>
<proteinExistence type="predicted"/>
<evidence type="ECO:0000259" key="8">
    <source>
        <dbReference type="Pfam" id="PF02687"/>
    </source>
</evidence>
<feature type="transmembrane region" description="Helical" evidence="7">
    <location>
        <begin position="708"/>
        <end position="733"/>
    </location>
</feature>
<evidence type="ECO:0000256" key="1">
    <source>
        <dbReference type="ARBA" id="ARBA00004651"/>
    </source>
</evidence>
<dbReference type="PANTHER" id="PTHR30287">
    <property type="entry name" value="MEMBRANE COMPONENT OF PREDICTED ABC SUPERFAMILY METABOLITE UPTAKE TRANSPORTER"/>
    <property type="match status" value="1"/>
</dbReference>
<dbReference type="InterPro" id="IPR038766">
    <property type="entry name" value="Membrane_comp_ABC_pdt"/>
</dbReference>
<feature type="domain" description="ABC3 transporter permease C-terminal" evidence="8">
    <location>
        <begin position="1023"/>
        <end position="1136"/>
    </location>
</feature>
<dbReference type="Pfam" id="PF02687">
    <property type="entry name" value="FtsX"/>
    <property type="match status" value="2"/>
</dbReference>
<feature type="domain" description="ABC3 transporter permease C-terminal" evidence="8">
    <location>
        <begin position="620"/>
        <end position="740"/>
    </location>
</feature>
<keyword evidence="2" id="KW-1003">Cell membrane</keyword>
<dbReference type="OrthoDB" id="5137249at2"/>
<dbReference type="GO" id="GO:0005886">
    <property type="term" value="C:plasma membrane"/>
    <property type="evidence" value="ECO:0007669"/>
    <property type="project" value="UniProtKB-SubCell"/>
</dbReference>
<comment type="subcellular location">
    <subcellularLocation>
        <location evidence="1">Cell membrane</location>
        <topology evidence="1">Multi-pass membrane protein</topology>
    </subcellularLocation>
</comment>
<keyword evidence="5 7" id="KW-0472">Membrane</keyword>
<dbReference type="RefSeq" id="WP_110251392.1">
    <property type="nucleotide sequence ID" value="NZ_QJJR01000006.1"/>
</dbReference>
<keyword evidence="3 7" id="KW-0812">Transmembrane</keyword>
<dbReference type="PANTHER" id="PTHR30287:SF1">
    <property type="entry name" value="INNER MEMBRANE PROTEIN"/>
    <property type="match status" value="1"/>
</dbReference>
<accession>A0A2V3WFQ6</accession>
<dbReference type="AlphaFoldDB" id="A0A2V3WFQ6"/>
<feature type="transmembrane region" description="Helical" evidence="7">
    <location>
        <begin position="1114"/>
        <end position="1132"/>
    </location>
</feature>
<keyword evidence="6" id="KW-0175">Coiled coil</keyword>
<protein>
    <submittedName>
        <fullName evidence="9">Putative ABC transport system permease protein</fullName>
    </submittedName>
</protein>
<dbReference type="Proteomes" id="UP000247922">
    <property type="component" value="Unassembled WGS sequence"/>
</dbReference>
<feature type="transmembrane region" description="Helical" evidence="7">
    <location>
        <begin position="786"/>
        <end position="806"/>
    </location>
</feature>
<evidence type="ECO:0000256" key="2">
    <source>
        <dbReference type="ARBA" id="ARBA00022475"/>
    </source>
</evidence>
<dbReference type="InterPro" id="IPR003838">
    <property type="entry name" value="ABC3_permease_C"/>
</dbReference>
<feature type="coiled-coil region" evidence="6">
    <location>
        <begin position="462"/>
        <end position="591"/>
    </location>
</feature>
<evidence type="ECO:0000256" key="5">
    <source>
        <dbReference type="ARBA" id="ARBA00023136"/>
    </source>
</evidence>
<keyword evidence="10" id="KW-1185">Reference proteome</keyword>
<comment type="caution">
    <text evidence="9">The sequence shown here is derived from an EMBL/GenBank/DDBJ whole genome shotgun (WGS) entry which is preliminary data.</text>
</comment>
<feature type="coiled-coil region" evidence="6">
    <location>
        <begin position="260"/>
        <end position="351"/>
    </location>
</feature>
<feature type="transmembrane region" description="Helical" evidence="7">
    <location>
        <begin position="617"/>
        <end position="638"/>
    </location>
</feature>
<dbReference type="EMBL" id="QJJR01000006">
    <property type="protein sequence ID" value="PXW91055.1"/>
    <property type="molecule type" value="Genomic_DNA"/>
</dbReference>
<evidence type="ECO:0000256" key="6">
    <source>
        <dbReference type="SAM" id="Coils"/>
    </source>
</evidence>
<evidence type="ECO:0000256" key="7">
    <source>
        <dbReference type="SAM" id="Phobius"/>
    </source>
</evidence>
<dbReference type="GO" id="GO:0015562">
    <property type="term" value="F:efflux transmembrane transporter activity"/>
    <property type="evidence" value="ECO:0007669"/>
    <property type="project" value="InterPro"/>
</dbReference>
<dbReference type="Gene3D" id="1.10.287.1490">
    <property type="match status" value="1"/>
</dbReference>
<evidence type="ECO:0000313" key="9">
    <source>
        <dbReference type="EMBL" id="PXW91055.1"/>
    </source>
</evidence>
<sequence length="1149" mass="129626">MAKKTALHKLIWREITSSKARFLSILTLILLGVGFFSGLQATGPNMLKTANQYFTEQQLYDMHVQSNYGIDEEELALFEADEAVDRYEAGYSKDVLFGVDRLVVKLISYAEDNHINQYEVNEGRLPEAADEIALDHNDVLTHRYQLGDEVSIYSGQSSEDLSESVAESTFTVVGFVTSPRYITNDSRGQTTIGRGQIDAFAVVNEDAFQMEVYTDLFVTFDRLADLSMYGETYKDLSLSYKEDYEPQLIAAGSGRIDEIREEGQRELEDARAEIEAAEQELLDAEQELVEAEAELEDGRGELEAGQQELEDAYVELDQAEQDYRAGVQAFEEEIADACAELDQQAARLSENETAVRDGIAEVEAGLRELQEPYITLVEQETALLDERDALRSLDQQLRELYEVPEDLITEQMRQDWINETSSVVYNEVALSDLLTGYFADEVTEAEINTFISGAETGLNEALSEIRTNLEAVTEQRNELMNQQDQLEGNLAEIEAGKQEIENGREQLDRQVAQTERELEEARTELDQGWYEYDQAVAELEEAEADIEQGEIDYEEGLATFNEERAEAEEEISDARTEIADAEEELRTLEAPTYYVNVRHDNGQLVEYEDNAERMSDLATIFPVVFFLIAALVTLTTVTRMIEEQRVEMGTLKALGYSDRDIQKKYYLYALSASMIGALLGLVLGYTLLPKVIFNAYKILYDLPPLALGFYWSFALISIGIALFSSLITAWYVLRQDLKSNPAVLMRPKAPKSGKRILVERLTPLWRRMNFMQKVTARNLFRYKQRMLMTVIGISGCAALIITGFGLKGAVEGIVDLQFGKVMQYEAVVALDNEADESSKSAYRSIINDEEAIESALSVYQEALEVSETGTTTQNVTLFVPENPERLPDFVQLENRLSSESYQLDKEGAIVTEKLATLFDIEPGDELTFTDPDNVEYQVEVGAIIENYAGHYLYMSPDVYQETMASGSIGYNAELLTYTYDADFEQALADTLSDQDYVVTVSFNQSMLNLFEDSMESLNIVVIVLIVAAAGLAFIVLYNLTNINVSERIRELSTIKVLGFYDNEVTMYIYRENIILTLMGIVVGALFGRLLHIFVLDTASMDNMMFNPSLHWSSYLYAAVLTLVFSTLVMWLMHRKLKGVDMIEALKSNE</sequence>
<evidence type="ECO:0000256" key="3">
    <source>
        <dbReference type="ARBA" id="ARBA00022692"/>
    </source>
</evidence>
<gene>
    <name evidence="9" type="ORF">DES38_10691</name>
</gene>
<reference evidence="9 10" key="1">
    <citation type="submission" date="2018-05" db="EMBL/GenBank/DDBJ databases">
        <title>Genomic Encyclopedia of Type Strains, Phase IV (KMG-IV): sequencing the most valuable type-strain genomes for metagenomic binning, comparative biology and taxonomic classification.</title>
        <authorList>
            <person name="Goeker M."/>
        </authorList>
    </citation>
    <scope>NUCLEOTIDE SEQUENCE [LARGE SCALE GENOMIC DNA]</scope>
    <source>
        <strain evidence="9 10">DSM 22440</strain>
    </source>
</reference>